<dbReference type="PROSITE" id="PS51257">
    <property type="entry name" value="PROKAR_LIPOPROTEIN"/>
    <property type="match status" value="1"/>
</dbReference>
<evidence type="ECO:0000313" key="2">
    <source>
        <dbReference type="Proteomes" id="UP000470302"/>
    </source>
</evidence>
<sequence>MKILVLGILLVLAISGCGHDEKTWPTRSFDSTVWHHTPEGERYIFVKDLLNNQHLRGTSRSDIEKMLGKPSFVSNDGTYITYIVRVDSGLIYLLDVRFVPMPNGGHVVSKAFVRTD</sequence>
<dbReference type="Proteomes" id="UP000470302">
    <property type="component" value="Unassembled WGS sequence"/>
</dbReference>
<reference evidence="1 2" key="1">
    <citation type="submission" date="2020-01" db="EMBL/GenBank/DDBJ databases">
        <title>Novel species isolated from a subtropical stream in China.</title>
        <authorList>
            <person name="Lu H."/>
        </authorList>
    </citation>
    <scope>NUCLEOTIDE SEQUENCE [LARGE SCALE GENOMIC DNA]</scope>
    <source>
        <strain evidence="1 2">FT82W</strain>
    </source>
</reference>
<dbReference type="EMBL" id="WWCW01000030">
    <property type="protein sequence ID" value="MYM87751.1"/>
    <property type="molecule type" value="Genomic_DNA"/>
</dbReference>
<comment type="caution">
    <text evidence="1">The sequence shown here is derived from an EMBL/GenBank/DDBJ whole genome shotgun (WGS) entry which is preliminary data.</text>
</comment>
<dbReference type="AlphaFoldDB" id="A0A845G1L3"/>
<organism evidence="1 2">
    <name type="scientific">Duganella vulcania</name>
    <dbReference type="NCBI Taxonomy" id="2692166"/>
    <lineage>
        <taxon>Bacteria</taxon>
        <taxon>Pseudomonadati</taxon>
        <taxon>Pseudomonadota</taxon>
        <taxon>Betaproteobacteria</taxon>
        <taxon>Burkholderiales</taxon>
        <taxon>Oxalobacteraceae</taxon>
        <taxon>Telluria group</taxon>
        <taxon>Duganella</taxon>
    </lineage>
</organism>
<proteinExistence type="predicted"/>
<protein>
    <submittedName>
        <fullName evidence="1">Uncharacterized protein</fullName>
    </submittedName>
</protein>
<evidence type="ECO:0000313" key="1">
    <source>
        <dbReference type="EMBL" id="MYM87751.1"/>
    </source>
</evidence>
<gene>
    <name evidence="1" type="ORF">GTP91_11220</name>
</gene>
<accession>A0A845G1L3</accession>
<dbReference type="RefSeq" id="WP_161096861.1">
    <property type="nucleotide sequence ID" value="NZ_WWCW01000030.1"/>
</dbReference>
<name>A0A845G1L3_9BURK</name>